<proteinExistence type="predicted"/>
<evidence type="ECO:0000256" key="1">
    <source>
        <dbReference type="SAM" id="Phobius"/>
    </source>
</evidence>
<keyword evidence="1" id="KW-0812">Transmembrane</keyword>
<evidence type="ECO:0000313" key="2">
    <source>
        <dbReference type="EMBL" id="CAD9200042.1"/>
    </source>
</evidence>
<sequence length="456" mass="52580">MPWLVKHHENPAERLFFVHVPRCGGTSLTQHFDVPRKSRQGRCCWWNFGMVYFFYRYHLLESANFPWRSWENLIAACSFTASMVLFIYGSAVLNARIPIAAYTLLASSLFMFTASTFIATAPIIGRIPFIRRCYLIVNHYVLLRFMESIEWCTGTNKTGYMMHLTMGKLLRYGYVGTDDLDSACTMAIVRNPYSRMVSVYLYNRYGPLESFPRFVRDWYRMMHNYRERRETEEWYTPCHAIPQFEFTHEDGKQIVQSVVKQEELKLLKTTDSSQAAIAADSSIADLPLPVRKALLGMPHANKRSSSKKWWEYYDQETLNLTYEMYKDDFLVFGYSPQLEVRPDLESPVPVAVKSYTPANLRNSTGVMPHLERIIMQRSDLLRPFSTIRGLAPVPPSGKWSVDRRSALPSNSPPVVDFPPLKFNSTSAVPRSEHELDSCADNEDNEFADTTAIPVIV</sequence>
<dbReference type="GO" id="GO:0016020">
    <property type="term" value="C:membrane"/>
    <property type="evidence" value="ECO:0007669"/>
    <property type="project" value="InterPro"/>
</dbReference>
<dbReference type="InterPro" id="IPR027417">
    <property type="entry name" value="P-loop_NTPase"/>
</dbReference>
<protein>
    <recommendedName>
        <fullName evidence="3">Sulfotransferase</fullName>
    </recommendedName>
</protein>
<dbReference type="GO" id="GO:0008146">
    <property type="term" value="F:sulfotransferase activity"/>
    <property type="evidence" value="ECO:0007669"/>
    <property type="project" value="InterPro"/>
</dbReference>
<dbReference type="InterPro" id="IPR005331">
    <property type="entry name" value="Sulfotransferase"/>
</dbReference>
<feature type="transmembrane region" description="Helical" evidence="1">
    <location>
        <begin position="100"/>
        <end position="124"/>
    </location>
</feature>
<feature type="transmembrane region" description="Helical" evidence="1">
    <location>
        <begin position="72"/>
        <end position="93"/>
    </location>
</feature>
<gene>
    <name evidence="2" type="ORF">TCHU04912_LOCUS2275</name>
</gene>
<dbReference type="AlphaFoldDB" id="A0A7S1WZV2"/>
<keyword evidence="1" id="KW-1133">Transmembrane helix</keyword>
<dbReference type="SUPFAM" id="SSF52540">
    <property type="entry name" value="P-loop containing nucleoside triphosphate hydrolases"/>
    <property type="match status" value="1"/>
</dbReference>
<reference evidence="2" key="1">
    <citation type="submission" date="2021-01" db="EMBL/GenBank/DDBJ databases">
        <authorList>
            <person name="Corre E."/>
            <person name="Pelletier E."/>
            <person name="Niang G."/>
            <person name="Scheremetjew M."/>
            <person name="Finn R."/>
            <person name="Kale V."/>
            <person name="Holt S."/>
            <person name="Cochrane G."/>
            <person name="Meng A."/>
            <person name="Brown T."/>
            <person name="Cohen L."/>
        </authorList>
    </citation>
    <scope>NUCLEOTIDE SEQUENCE</scope>
    <source>
        <strain evidence="2">PLY429</strain>
    </source>
</reference>
<evidence type="ECO:0008006" key="3">
    <source>
        <dbReference type="Google" id="ProtNLM"/>
    </source>
</evidence>
<name>A0A7S1WZV2_9CHLO</name>
<accession>A0A7S1WZV2</accession>
<dbReference type="Pfam" id="PF03567">
    <property type="entry name" value="Sulfotransfer_2"/>
    <property type="match status" value="1"/>
</dbReference>
<organism evidence="2">
    <name type="scientific">Tetraselmis chuii</name>
    <dbReference type="NCBI Taxonomy" id="63592"/>
    <lineage>
        <taxon>Eukaryota</taxon>
        <taxon>Viridiplantae</taxon>
        <taxon>Chlorophyta</taxon>
        <taxon>core chlorophytes</taxon>
        <taxon>Chlorodendrophyceae</taxon>
        <taxon>Chlorodendrales</taxon>
        <taxon>Chlorodendraceae</taxon>
        <taxon>Tetraselmis</taxon>
    </lineage>
</organism>
<feature type="transmembrane region" description="Helical" evidence="1">
    <location>
        <begin position="43"/>
        <end position="60"/>
    </location>
</feature>
<dbReference type="EMBL" id="HBGG01004887">
    <property type="protein sequence ID" value="CAD9200042.1"/>
    <property type="molecule type" value="Transcribed_RNA"/>
</dbReference>
<keyword evidence="1" id="KW-0472">Membrane</keyword>